<dbReference type="InterPro" id="IPR032237">
    <property type="entry name" value="Cas9_PI"/>
</dbReference>
<dbReference type="Pfam" id="PF16595">
    <property type="entry name" value="Cas9_PI"/>
    <property type="match status" value="1"/>
</dbReference>
<dbReference type="PROSITE" id="PS51749">
    <property type="entry name" value="HNH_CAS9"/>
    <property type="match status" value="1"/>
</dbReference>
<dbReference type="InterPro" id="IPR003615">
    <property type="entry name" value="HNH_nuc"/>
</dbReference>
<evidence type="ECO:0000256" key="4">
    <source>
        <dbReference type="ARBA" id="ARBA00022723"/>
    </source>
</evidence>
<keyword evidence="5 13" id="KW-0255">Endonuclease</keyword>
<accession>A0A2T3G373</accession>
<dbReference type="InterPro" id="IPR033114">
    <property type="entry name" value="HNH_CAS9"/>
</dbReference>
<dbReference type="GO" id="GO:0003723">
    <property type="term" value="F:RNA binding"/>
    <property type="evidence" value="ECO:0007669"/>
    <property type="project" value="UniProtKB-UniRule"/>
</dbReference>
<dbReference type="EMBL" id="PYLP01000001">
    <property type="protein sequence ID" value="PST42000.1"/>
    <property type="molecule type" value="Genomic_DNA"/>
</dbReference>
<evidence type="ECO:0000256" key="8">
    <source>
        <dbReference type="ARBA" id="ARBA00022884"/>
    </source>
</evidence>
<comment type="subunit">
    <text evidence="12 13">Monomer. Binds crRNA and tracrRNA.</text>
</comment>
<dbReference type="NCBIfam" id="TIGR01865">
    <property type="entry name" value="cas_Csn1"/>
    <property type="match status" value="1"/>
</dbReference>
<evidence type="ECO:0000256" key="1">
    <source>
        <dbReference type="ARBA" id="ARBA00001946"/>
    </source>
</evidence>
<feature type="domain" description="HNH Cas9-type" evidence="14">
    <location>
        <begin position="774"/>
        <end position="936"/>
    </location>
</feature>
<evidence type="ECO:0000256" key="2">
    <source>
        <dbReference type="ARBA" id="ARBA00005244"/>
    </source>
</evidence>
<dbReference type="GO" id="GO:0003677">
    <property type="term" value="F:DNA binding"/>
    <property type="evidence" value="ECO:0007669"/>
    <property type="project" value="UniProtKB-UniRule"/>
</dbReference>
<dbReference type="InterPro" id="IPR032239">
    <property type="entry name" value="Cas9-BH"/>
</dbReference>
<evidence type="ECO:0000259" key="14">
    <source>
        <dbReference type="PROSITE" id="PS51749"/>
    </source>
</evidence>
<name>A0A2T3G373_9FIRM</name>
<dbReference type="Proteomes" id="UP000241201">
    <property type="component" value="Unassembled WGS sequence"/>
</dbReference>
<evidence type="ECO:0000256" key="12">
    <source>
        <dbReference type="ARBA" id="ARBA00046380"/>
    </source>
</evidence>
<dbReference type="GO" id="GO:0004519">
    <property type="term" value="F:endonuclease activity"/>
    <property type="evidence" value="ECO:0007669"/>
    <property type="project" value="UniProtKB-UniRule"/>
</dbReference>
<dbReference type="Pfam" id="PF22702">
    <property type="entry name" value="Cas9_RuvC"/>
    <property type="match status" value="1"/>
</dbReference>
<dbReference type="SMART" id="SM00507">
    <property type="entry name" value="HNHc"/>
    <property type="match status" value="1"/>
</dbReference>
<gene>
    <name evidence="13 15" type="primary">cas9</name>
    <name evidence="15" type="ORF">C7U55_00155</name>
</gene>
<evidence type="ECO:0000256" key="6">
    <source>
        <dbReference type="ARBA" id="ARBA00022801"/>
    </source>
</evidence>
<dbReference type="Pfam" id="PF16592">
    <property type="entry name" value="Cas9_REC"/>
    <property type="match status" value="1"/>
</dbReference>
<evidence type="ECO:0000313" key="15">
    <source>
        <dbReference type="EMBL" id="PST42000.1"/>
    </source>
</evidence>
<evidence type="ECO:0000313" key="16">
    <source>
        <dbReference type="Proteomes" id="UP000241201"/>
    </source>
</evidence>
<feature type="binding site" evidence="13">
    <location>
        <position position="17"/>
    </location>
    <ligand>
        <name>Mg(2+)</name>
        <dbReference type="ChEBI" id="CHEBI:18420"/>
        <label>2</label>
    </ligand>
</feature>
<dbReference type="Pfam" id="PF13395">
    <property type="entry name" value="HNH_4"/>
    <property type="match status" value="1"/>
</dbReference>
<evidence type="ECO:0000256" key="5">
    <source>
        <dbReference type="ARBA" id="ARBA00022759"/>
    </source>
</evidence>
<dbReference type="GO" id="GO:0016787">
    <property type="term" value="F:hydrolase activity"/>
    <property type="evidence" value="ECO:0007669"/>
    <property type="project" value="UniProtKB-KW"/>
</dbReference>
<dbReference type="EC" id="3.1.-.-" evidence="13"/>
<sequence length="1338" mass="159366">MSIVKNREKIKYYIGVDVGTNSVGWAVIDENGYLLNKGKHHLWGSRLFDQAQTAQNRRNYRSSRRRYNKRRERIRLLQMIMSDMVLKVDSSFFIRLEKTTFLDKEDKKAILKDNYKMNYNLFCDEDYNDKDYFKNYPTIYHLRKKLCESDEKAEPRLIYLALHHIVKYRGNFLYEGQELHLEPSNKEDDLKILFDVLGKNNDTIYNISDEQIQFILKTVVENISRTAKVSKCISQLKLNNEDKKVVKEFINGLVGNKFNVSKLYIRDEDLQFDNEDLKMQFSNKSYEENITEYENILKEKMEFIDLMQQFYSWIELSKIVGSDSQHASISDAMVNIYENHGKDLRTLKEMMLKIGKKEYDEMFKPTSKNIVNYYNYINPVAWSGDKTDGFYKYVKKAIEKSDDSRKDEILEKIANETFMLKQTSKNNAYIPYQMQKDELIKILDHQEKYYPVLKENRDKIISILEFRIPYYYGPLNGNEQFGWLKRKKGKENERILPWNHQEIVDIQETAAQFINRLTNYCTYLPMEKVMPKKSLTCSMYEVLAEVNKIRIDGKLLPIDTKNKMIEDLFYKSKRKTVKEKDLINWLKQNQLKVGEITGYQKEKAFSSSLAPWIDFKEIFGEINDSNYNLIEKIIEDMTIFNEGSILKERLKNVHNLDQNKIKKIMKLKYSGWSRLSKKLIDGIRADNKFGSSVSVLDVMKESHMVLMEIINDKELGFKQIIEKENFKDETGSFTYEDIENLAGSPALKRGIWQTLQVIEEIKHYMGYEPKNIYIEFAREDQEKVRSTTRVKKLKSIYKDLKNQLDNHGNEVFANLNKQDEKNSIETRLYLYYTQLGKCMYSKEELDIDKLSDYEIDHIFPRTLTTDNSLDNLVLVKKKENQRKLDDLVLPLEIRNKMEVFWKKLYDNGLITQTKYYRLIRNEFRPDQIDKFISRQLVETRQITKHVANIIENHYKETKVFTVRADLSHEFREKYGIYKNRNVNDFHHAHDAYIACIIGRYIQVRFPELEAKYIYGQYMRNLKKKKYDVDKENHGFIINSMKYECIDEDTGEVIWNPERILDYIKCFNYRDVHITKKLDTNNDKLFDVKILKNDKNSLKRETFAKIPVNKLRKDIHKYGGFSSLKNDIVAVEGKKGKKIERKVVNLPILLRNASIEEQQNYIIENNGYSDVKIIKKIKKNQLIEIDGICYYLKSADELDTAYQLILSRDDNEMIYRIDRAIQNNDFSYFDNKKENIDELYRLICHKMIENYPKYKKKVYGFIKEREEKFFELDNSQKCIVIFEMISIMKRGKQYINIPFEPYNLKNERKGRLNGQSILLDNTYFYDVSITGIYSKKYKL</sequence>
<feature type="binding site" evidence="13">
    <location>
        <position position="779"/>
    </location>
    <ligand>
        <name>Mg(2+)</name>
        <dbReference type="ChEBI" id="CHEBI:18420"/>
        <label>1</label>
    </ligand>
</feature>
<feature type="binding site" evidence="13">
    <location>
        <position position="775"/>
    </location>
    <ligand>
        <name>Mg(2+)</name>
        <dbReference type="ChEBI" id="CHEBI:18420"/>
        <label>1</label>
    </ligand>
</feature>
<feature type="binding site" evidence="13">
    <location>
        <position position="987"/>
    </location>
    <ligand>
        <name>Mg(2+)</name>
        <dbReference type="ChEBI" id="CHEBI:18420"/>
        <label>2</label>
    </ligand>
</feature>
<keyword evidence="7 13" id="KW-0460">Magnesium</keyword>
<comment type="caution">
    <text evidence="15">The sequence shown here is derived from an EMBL/GenBank/DDBJ whole genome shotgun (WGS) entry which is preliminary data.</text>
</comment>
<evidence type="ECO:0000256" key="13">
    <source>
        <dbReference type="HAMAP-Rule" id="MF_01480"/>
    </source>
</evidence>
<comment type="domain">
    <text evidence="13">Has 2 endonuclease domains. The discontinuous RuvC-like domain cleaves the target DNA noncomplementary to crRNA while the HNH nuclease domain cleaves the target DNA complementary to crRNA.</text>
</comment>
<proteinExistence type="inferred from homology"/>
<dbReference type="Gene3D" id="1.10.30.50">
    <property type="match status" value="1"/>
</dbReference>
<dbReference type="Pfam" id="PF16593">
    <property type="entry name" value="Cas9-BH"/>
    <property type="match status" value="1"/>
</dbReference>
<reference evidence="16" key="1">
    <citation type="submission" date="2018-03" db="EMBL/GenBank/DDBJ databases">
        <title>Lachnoclostridium SNUG30370 gen.nov., sp.nov., isolated from human faeces.</title>
        <authorList>
            <person name="Seo B."/>
            <person name="Jeon K."/>
            <person name="Ko G."/>
        </authorList>
    </citation>
    <scope>NUCLEOTIDE SEQUENCE [LARGE SCALE GENOMIC DNA]</scope>
    <source>
        <strain evidence="16">SNUG30370</strain>
    </source>
</reference>
<keyword evidence="11" id="KW-0464">Manganese</keyword>
<evidence type="ECO:0000256" key="3">
    <source>
        <dbReference type="ARBA" id="ARBA00022722"/>
    </source>
</evidence>
<keyword evidence="3 13" id="KW-0540">Nuclease</keyword>
<dbReference type="GO" id="GO:0051607">
    <property type="term" value="P:defense response to virus"/>
    <property type="evidence" value="ECO:0007669"/>
    <property type="project" value="UniProtKB-UniRule"/>
</dbReference>
<keyword evidence="16" id="KW-1185">Reference proteome</keyword>
<feature type="binding site" evidence="13">
    <location>
        <position position="17"/>
    </location>
    <ligand>
        <name>Mg(2+)</name>
        <dbReference type="ChEBI" id="CHEBI:18420"/>
        <label>1</label>
    </ligand>
</feature>
<dbReference type="Gene3D" id="3.30.420.10">
    <property type="entry name" value="Ribonuclease H-like superfamily/Ribonuclease H"/>
    <property type="match status" value="2"/>
</dbReference>
<keyword evidence="9 13" id="KW-0051">Antiviral defense</keyword>
<keyword evidence="8 13" id="KW-0694">RNA-binding</keyword>
<dbReference type="InterPro" id="IPR036397">
    <property type="entry name" value="RNaseH_sf"/>
</dbReference>
<keyword evidence="4 13" id="KW-0479">Metal-binding</keyword>
<dbReference type="GO" id="GO:0046872">
    <property type="term" value="F:metal ion binding"/>
    <property type="evidence" value="ECO:0007669"/>
    <property type="project" value="UniProtKB-UniRule"/>
</dbReference>
<feature type="binding site" evidence="13">
    <location>
        <position position="779"/>
    </location>
    <ligand>
        <name>Mg(2+)</name>
        <dbReference type="ChEBI" id="CHEBI:18420"/>
        <label>2</label>
    </ligand>
</feature>
<feature type="active site" description="For RuvC-like nuclease domain" evidence="13">
    <location>
        <position position="17"/>
    </location>
</feature>
<evidence type="ECO:0000256" key="10">
    <source>
        <dbReference type="ARBA" id="ARBA00023125"/>
    </source>
</evidence>
<comment type="function">
    <text evidence="13">CRISPR (clustered regularly interspaced short palindromic repeat) is an adaptive immune system that provides protection against mobile genetic elements (viruses, transposable elements and conjugative plasmids). CRISPR clusters contain spacers, sequences complementary to antecedent mobile elements, and target invading nucleic acids. CRISPR clusters are transcribed and processed into CRISPR RNA (crRNA). In type II CRISPR systems correct processing of pre-crRNA requires a trans-encoded small RNA (tracrRNA), endogenous ribonuclease 3 (rnc) and this protein. The tracrRNA serves as a guide for ribonuclease 3-aided processing of pre-crRNA. Subsequently Cas9/crRNA/tracrRNA endonucleolytically cleaves linear or circular dsDNA target complementary to the spacer; Cas9 is inactive in the absence of the 2 guide RNAs (gRNA). Cas9 recognizes the protospacer adjacent motif (PAM) in the CRISPR repeat sequences to help distinguish self versus nonself, as targets within the bacterial CRISPR locus do not have PAMs. PAM recognition is also required for catalytic activity.</text>
</comment>
<protein>
    <recommendedName>
        <fullName evidence="13">CRISPR-associated endonuclease Cas9</fullName>
        <ecNumber evidence="13">3.1.-.-</ecNumber>
    </recommendedName>
</protein>
<organism evidence="15 16">
    <name type="scientific">Faecalibacillus faecis</name>
    <dbReference type="NCBI Taxonomy" id="1982628"/>
    <lineage>
        <taxon>Bacteria</taxon>
        <taxon>Bacillati</taxon>
        <taxon>Bacillota</taxon>
        <taxon>Erysipelotrichia</taxon>
        <taxon>Erysipelotrichales</taxon>
        <taxon>Coprobacillaceae</taxon>
        <taxon>Faecalibacillus</taxon>
    </lineage>
</organism>
<dbReference type="InterPro" id="IPR055228">
    <property type="entry name" value="Cas9_RuvC"/>
</dbReference>
<comment type="cofactor">
    <cofactor evidence="1 13">
        <name>Mg(2+)</name>
        <dbReference type="ChEBI" id="CHEBI:18420"/>
    </cofactor>
</comment>
<keyword evidence="6 13" id="KW-0378">Hydrolase</keyword>
<comment type="similarity">
    <text evidence="13">Belongs to the CRISPR-associated Cas9 family.</text>
</comment>
<evidence type="ECO:0000256" key="9">
    <source>
        <dbReference type="ARBA" id="ARBA00023118"/>
    </source>
</evidence>
<dbReference type="InterPro" id="IPR028629">
    <property type="entry name" value="Cas9"/>
</dbReference>
<evidence type="ECO:0000256" key="11">
    <source>
        <dbReference type="ARBA" id="ARBA00023211"/>
    </source>
</evidence>
<dbReference type="GO" id="GO:0043571">
    <property type="term" value="P:maintenance of CRISPR repeat elements"/>
    <property type="evidence" value="ECO:0007669"/>
    <property type="project" value="UniProtKB-UniRule"/>
</dbReference>
<feature type="active site" description="Proton acceptor for HNH nuclease domain" evidence="13">
    <location>
        <position position="857"/>
    </location>
</feature>
<evidence type="ECO:0000256" key="7">
    <source>
        <dbReference type="ARBA" id="ARBA00022842"/>
    </source>
</evidence>
<dbReference type="HAMAP" id="MF_01480">
    <property type="entry name" value="Cas9"/>
    <property type="match status" value="1"/>
</dbReference>
<dbReference type="InterPro" id="IPR032240">
    <property type="entry name" value="Cas9_REC"/>
</dbReference>
<keyword evidence="10 13" id="KW-0238">DNA-binding</keyword>
<comment type="similarity">
    <text evidence="2">Belongs to the CRISPR-associated protein Cas9 family. Subtype II-A subfamily.</text>
</comment>